<dbReference type="PANTHER" id="PTHR35526:SF3">
    <property type="entry name" value="ANTI-SIGMA-F FACTOR RSBW"/>
    <property type="match status" value="1"/>
</dbReference>
<name>A0A1Z4VR64_9GAMM</name>
<evidence type="ECO:0000313" key="3">
    <source>
        <dbReference type="EMBL" id="BAZ93828.1"/>
    </source>
</evidence>
<dbReference type="OrthoDB" id="9811749at2"/>
<evidence type="ECO:0000256" key="1">
    <source>
        <dbReference type="ARBA" id="ARBA00022527"/>
    </source>
</evidence>
<feature type="domain" description="Histidine kinase/HSP90-like ATPase" evidence="2">
    <location>
        <begin position="12"/>
        <end position="133"/>
    </location>
</feature>
<gene>
    <name evidence="3" type="ORF">FOKN1_1431</name>
</gene>
<dbReference type="InterPro" id="IPR050267">
    <property type="entry name" value="Anti-sigma-factor_SerPK"/>
</dbReference>
<evidence type="ECO:0000313" key="4">
    <source>
        <dbReference type="Proteomes" id="UP000218765"/>
    </source>
</evidence>
<accession>A0A1Z4VR64</accession>
<dbReference type="EMBL" id="AP018052">
    <property type="protein sequence ID" value="BAZ93828.1"/>
    <property type="molecule type" value="Genomic_DNA"/>
</dbReference>
<dbReference type="PANTHER" id="PTHR35526">
    <property type="entry name" value="ANTI-SIGMA-F FACTOR RSBW-RELATED"/>
    <property type="match status" value="1"/>
</dbReference>
<protein>
    <submittedName>
        <fullName evidence="3">Serine phosphatase</fullName>
    </submittedName>
</protein>
<proteinExistence type="predicted"/>
<keyword evidence="4" id="KW-1185">Reference proteome</keyword>
<dbReference type="RefSeq" id="WP_096365982.1">
    <property type="nucleotide sequence ID" value="NZ_AP018052.1"/>
</dbReference>
<dbReference type="Pfam" id="PF13581">
    <property type="entry name" value="HATPase_c_2"/>
    <property type="match status" value="1"/>
</dbReference>
<dbReference type="SUPFAM" id="SSF55874">
    <property type="entry name" value="ATPase domain of HSP90 chaperone/DNA topoisomerase II/histidine kinase"/>
    <property type="match status" value="1"/>
</dbReference>
<keyword evidence="1" id="KW-0808">Transferase</keyword>
<sequence>MKQATRLLRIEFEALPERLQLLRCLLRELAAGAGFTPEQRDAVVLAVNEACANVIQHAYAGRDPGPVVLEAYALEAGLAFELIDWGQGVARGQLRPRPLEQLRPGGLGMHFMQSILDGMEYSPSPEGNRMRMRVYREYGQGR</sequence>
<keyword evidence="1" id="KW-0418">Kinase</keyword>
<dbReference type="Gene3D" id="3.30.565.10">
    <property type="entry name" value="Histidine kinase-like ATPase, C-terminal domain"/>
    <property type="match status" value="1"/>
</dbReference>
<dbReference type="KEGG" id="ttc:FOKN1_1431"/>
<keyword evidence="1" id="KW-0723">Serine/threonine-protein kinase</keyword>
<dbReference type="InterPro" id="IPR036890">
    <property type="entry name" value="HATPase_C_sf"/>
</dbReference>
<dbReference type="AlphaFoldDB" id="A0A1Z4VR64"/>
<dbReference type="InterPro" id="IPR003594">
    <property type="entry name" value="HATPase_dom"/>
</dbReference>
<evidence type="ECO:0000259" key="2">
    <source>
        <dbReference type="Pfam" id="PF13581"/>
    </source>
</evidence>
<dbReference type="Proteomes" id="UP000218765">
    <property type="component" value="Chromosome"/>
</dbReference>
<dbReference type="GO" id="GO:0004674">
    <property type="term" value="F:protein serine/threonine kinase activity"/>
    <property type="evidence" value="ECO:0007669"/>
    <property type="project" value="UniProtKB-KW"/>
</dbReference>
<dbReference type="CDD" id="cd16936">
    <property type="entry name" value="HATPase_RsbW-like"/>
    <property type="match status" value="1"/>
</dbReference>
<reference evidence="3 4" key="1">
    <citation type="submission" date="2017-05" db="EMBL/GenBank/DDBJ databases">
        <title>Thiocyanate degradation by Thiohalobacter thiocyanaticus FOKN1.</title>
        <authorList>
            <person name="Oshiki M."/>
            <person name="Fukushima T."/>
            <person name="Kawano S."/>
            <person name="Nakagawa J."/>
        </authorList>
    </citation>
    <scope>NUCLEOTIDE SEQUENCE [LARGE SCALE GENOMIC DNA]</scope>
    <source>
        <strain evidence="3 4">FOKN1</strain>
    </source>
</reference>
<organism evidence="3 4">
    <name type="scientific">Thiohalobacter thiocyanaticus</name>
    <dbReference type="NCBI Taxonomy" id="585455"/>
    <lineage>
        <taxon>Bacteria</taxon>
        <taxon>Pseudomonadati</taxon>
        <taxon>Pseudomonadota</taxon>
        <taxon>Gammaproteobacteria</taxon>
        <taxon>Thiohalobacterales</taxon>
        <taxon>Thiohalobacteraceae</taxon>
        <taxon>Thiohalobacter</taxon>
    </lineage>
</organism>